<accession>A0A6J5PRA8</accession>
<protein>
    <recommendedName>
        <fullName evidence="1">SWIM-type domain-containing protein</fullName>
    </recommendedName>
</protein>
<proteinExistence type="predicted"/>
<sequence>MSTPMSEPITRRLIQVFLSQSQTPGPGIFEVCADYEDVERLDCTCPGFKSRKTCKHTSFVQARIDSNSGTYPLEISSRATPEDALKARESNEAFRDFVIRFGKIEVC</sequence>
<evidence type="ECO:0000313" key="4">
    <source>
        <dbReference type="EMBL" id="CAB4188881.1"/>
    </source>
</evidence>
<name>A0A6J5PRA8_9CAUD</name>
<feature type="domain" description="SWIM-type" evidence="1">
    <location>
        <begin position="29"/>
        <end position="65"/>
    </location>
</feature>
<dbReference type="GO" id="GO:0008270">
    <property type="term" value="F:zinc ion binding"/>
    <property type="evidence" value="ECO:0007669"/>
    <property type="project" value="InterPro"/>
</dbReference>
<dbReference type="EMBL" id="LR797127">
    <property type="protein sequence ID" value="CAB4188881.1"/>
    <property type="molecule type" value="Genomic_DNA"/>
</dbReference>
<evidence type="ECO:0000313" key="2">
    <source>
        <dbReference type="EMBL" id="CAB4174440.1"/>
    </source>
</evidence>
<gene>
    <name evidence="3" type="ORF">UFOVP1035_39</name>
    <name evidence="4" type="ORF">UFOVP1181_145</name>
    <name evidence="2" type="ORF">UFOVP965_43</name>
</gene>
<dbReference type="InterPro" id="IPR007527">
    <property type="entry name" value="Znf_SWIM"/>
</dbReference>
<reference evidence="2" key="1">
    <citation type="submission" date="2020-05" db="EMBL/GenBank/DDBJ databases">
        <authorList>
            <person name="Chiriac C."/>
            <person name="Salcher M."/>
            <person name="Ghai R."/>
            <person name="Kavagutti S V."/>
        </authorList>
    </citation>
    <scope>NUCLEOTIDE SEQUENCE</scope>
</reference>
<organism evidence="2">
    <name type="scientific">uncultured Caudovirales phage</name>
    <dbReference type="NCBI Taxonomy" id="2100421"/>
    <lineage>
        <taxon>Viruses</taxon>
        <taxon>Duplodnaviria</taxon>
        <taxon>Heunggongvirae</taxon>
        <taxon>Uroviricota</taxon>
        <taxon>Caudoviricetes</taxon>
        <taxon>Peduoviridae</taxon>
        <taxon>Maltschvirus</taxon>
        <taxon>Maltschvirus maltsch</taxon>
    </lineage>
</organism>
<evidence type="ECO:0000313" key="3">
    <source>
        <dbReference type="EMBL" id="CAB4179765.1"/>
    </source>
</evidence>
<dbReference type="EMBL" id="LR796984">
    <property type="protein sequence ID" value="CAB4179765.1"/>
    <property type="molecule type" value="Genomic_DNA"/>
</dbReference>
<dbReference type="PROSITE" id="PS50966">
    <property type="entry name" value="ZF_SWIM"/>
    <property type="match status" value="1"/>
</dbReference>
<dbReference type="EMBL" id="LR796920">
    <property type="protein sequence ID" value="CAB4174440.1"/>
    <property type="molecule type" value="Genomic_DNA"/>
</dbReference>
<evidence type="ECO:0000259" key="1">
    <source>
        <dbReference type="PROSITE" id="PS50966"/>
    </source>
</evidence>